<evidence type="ECO:0000313" key="5">
    <source>
        <dbReference type="EMBL" id="RHE31198.1"/>
    </source>
</evidence>
<dbReference type="Proteomes" id="UP000285290">
    <property type="component" value="Unassembled WGS sequence"/>
</dbReference>
<name>A0A2U2EHI3_9FIRM</name>
<organism evidence="3 6">
    <name type="scientific">Agathobacter rectalis</name>
    <dbReference type="NCBI Taxonomy" id="39491"/>
    <lineage>
        <taxon>Bacteria</taxon>
        <taxon>Bacillati</taxon>
        <taxon>Bacillota</taxon>
        <taxon>Clostridia</taxon>
        <taxon>Lachnospirales</taxon>
        <taxon>Lachnospiraceae</taxon>
        <taxon>Agathobacter</taxon>
    </lineage>
</organism>
<reference evidence="3 6" key="1">
    <citation type="submission" date="2014-09" db="EMBL/GenBank/DDBJ databases">
        <title>Butyrate-producing bacteria isolated from human gut.</title>
        <authorList>
            <person name="Zhang Q."/>
            <person name="Zhao L."/>
        </authorList>
    </citation>
    <scope>NUCLEOTIDE SEQUENCE [LARGE SCALE GENOMIC DNA]</scope>
    <source>
        <strain evidence="3 6">R22</strain>
    </source>
</reference>
<accession>A0A2U2EHI3</accession>
<evidence type="ECO:0000313" key="7">
    <source>
        <dbReference type="Proteomes" id="UP000261052"/>
    </source>
</evidence>
<proteinExistence type="predicted"/>
<dbReference type="AlphaFoldDB" id="A0A2U2EHI3"/>
<dbReference type="Gene3D" id="3.40.190.10">
    <property type="entry name" value="Periplasmic binding protein-like II"/>
    <property type="match status" value="2"/>
</dbReference>
<evidence type="ECO:0000313" key="3">
    <source>
        <dbReference type="EMBL" id="PWE83971.1"/>
    </source>
</evidence>
<reference evidence="7 8" key="2">
    <citation type="submission" date="2018-08" db="EMBL/GenBank/DDBJ databases">
        <title>A genome reference for cultivated species of the human gut microbiota.</title>
        <authorList>
            <person name="Zou Y."/>
            <person name="Xue W."/>
            <person name="Luo G."/>
        </authorList>
    </citation>
    <scope>NUCLEOTIDE SEQUENCE [LARGE SCALE GENOMIC DNA]</scope>
    <source>
        <strain evidence="5 8">AM29-10</strain>
        <strain evidence="4 7">TF11-15AC</strain>
    </source>
</reference>
<evidence type="ECO:0000256" key="1">
    <source>
        <dbReference type="ARBA" id="ARBA00022729"/>
    </source>
</evidence>
<evidence type="ECO:0000313" key="6">
    <source>
        <dbReference type="Proteomes" id="UP000245905"/>
    </source>
</evidence>
<gene>
    <name evidence="5" type="ORF">DW753_11505</name>
    <name evidence="4" type="ORF">DXD13_14745</name>
    <name evidence="3" type="ORF">LD38_06370</name>
</gene>
<dbReference type="Pfam" id="PF00497">
    <property type="entry name" value="SBP_bac_3"/>
    <property type="match status" value="1"/>
</dbReference>
<dbReference type="Proteomes" id="UP000261052">
    <property type="component" value="Unassembled WGS sequence"/>
</dbReference>
<sequence>MQSCFIKFIIRTKQRRWRKTPAPFRISIIKEEKIMMKRSKRFAALILTGVMAATTLFGCGSSSGGAASDSSAADSSSNKVLKVGMECAYAPFNWTQDTDTTPDGSKAVKIAGSDYYAYGYDVAVAQKLADQMGMDLEVHKVEWSSIGISLDAGDYDCIIAGMGKTKEREASYAFTEPYYYRNNCIVVKKGGKYSNVKGLSDLADTGCKVTTQLGTGWIPLLDQIKGAEQSGNFETTSECFLAISNGSADVCVIDVPTAESAALTNDDLQIIELDENDTFTGDDEMVNVCIATRKDDTALRDKIQDAMNAIGWNDKAKMDELMDQVLTQQPAAN</sequence>
<dbReference type="PANTHER" id="PTHR35936:SF17">
    <property type="entry name" value="ARGININE-BINDING EXTRACELLULAR PROTEIN ARTP"/>
    <property type="match status" value="1"/>
</dbReference>
<feature type="domain" description="Solute-binding protein family 3/N-terminal" evidence="2">
    <location>
        <begin position="80"/>
        <end position="329"/>
    </location>
</feature>
<evidence type="ECO:0000259" key="2">
    <source>
        <dbReference type="SMART" id="SM00062"/>
    </source>
</evidence>
<dbReference type="EMBL" id="QSQP01000029">
    <property type="protein sequence ID" value="RGK39274.1"/>
    <property type="molecule type" value="Genomic_DNA"/>
</dbReference>
<protein>
    <submittedName>
        <fullName evidence="3">Amino acid ABC transporter substrate-binding protein</fullName>
    </submittedName>
</protein>
<dbReference type="PANTHER" id="PTHR35936">
    <property type="entry name" value="MEMBRANE-BOUND LYTIC MUREIN TRANSGLYCOSYLASE F"/>
    <property type="match status" value="1"/>
</dbReference>
<keyword evidence="1" id="KW-0732">Signal</keyword>
<comment type="caution">
    <text evidence="3">The sequence shown here is derived from an EMBL/GenBank/DDBJ whole genome shotgun (WGS) entry which is preliminary data.</text>
</comment>
<evidence type="ECO:0000313" key="4">
    <source>
        <dbReference type="EMBL" id="RGK39274.1"/>
    </source>
</evidence>
<evidence type="ECO:0000313" key="8">
    <source>
        <dbReference type="Proteomes" id="UP000285290"/>
    </source>
</evidence>
<dbReference type="Proteomes" id="UP000245905">
    <property type="component" value="Unassembled WGS sequence"/>
</dbReference>
<dbReference type="EMBL" id="QSKC01000015">
    <property type="protein sequence ID" value="RHE31198.1"/>
    <property type="molecule type" value="Genomic_DNA"/>
</dbReference>
<dbReference type="InterPro" id="IPR001638">
    <property type="entry name" value="Solute-binding_3/MltF_N"/>
</dbReference>
<dbReference type="SMART" id="SM00062">
    <property type="entry name" value="PBPb"/>
    <property type="match status" value="1"/>
</dbReference>
<dbReference type="SUPFAM" id="SSF53850">
    <property type="entry name" value="Periplasmic binding protein-like II"/>
    <property type="match status" value="1"/>
</dbReference>
<dbReference type="EMBL" id="JRFS01000013">
    <property type="protein sequence ID" value="PWE83971.1"/>
    <property type="molecule type" value="Genomic_DNA"/>
</dbReference>